<evidence type="ECO:0000313" key="4">
    <source>
        <dbReference type="Proteomes" id="UP000663870"/>
    </source>
</evidence>
<gene>
    <name evidence="2" type="ORF">JXQ802_LOCUS14348</name>
    <name evidence="1" type="ORF">PYM288_LOCUS9017</name>
</gene>
<reference evidence="1" key="1">
    <citation type="submission" date="2021-02" db="EMBL/GenBank/DDBJ databases">
        <authorList>
            <person name="Nowell W R."/>
        </authorList>
    </citation>
    <scope>NUCLEOTIDE SEQUENCE</scope>
</reference>
<name>A0A813YWQ8_9BILA</name>
<dbReference type="EMBL" id="CAJNOH010000126">
    <property type="protein sequence ID" value="CAF0890914.1"/>
    <property type="molecule type" value="Genomic_DNA"/>
</dbReference>
<protein>
    <submittedName>
        <fullName evidence="1">Uncharacterized protein</fullName>
    </submittedName>
</protein>
<comment type="caution">
    <text evidence="1">The sequence shown here is derived from an EMBL/GenBank/DDBJ whole genome shotgun (WGS) entry which is preliminary data.</text>
</comment>
<accession>A0A813YWQ8</accession>
<dbReference type="Proteomes" id="UP000663870">
    <property type="component" value="Unassembled WGS sequence"/>
</dbReference>
<evidence type="ECO:0000313" key="2">
    <source>
        <dbReference type="EMBL" id="CAF1004618.1"/>
    </source>
</evidence>
<keyword evidence="4" id="KW-1185">Reference proteome</keyword>
<dbReference type="AlphaFoldDB" id="A0A813YWQ8"/>
<dbReference type="Proteomes" id="UP000663854">
    <property type="component" value="Unassembled WGS sequence"/>
</dbReference>
<dbReference type="EMBL" id="CAJNOL010000320">
    <property type="protein sequence ID" value="CAF1004618.1"/>
    <property type="molecule type" value="Genomic_DNA"/>
</dbReference>
<evidence type="ECO:0000313" key="3">
    <source>
        <dbReference type="Proteomes" id="UP000663854"/>
    </source>
</evidence>
<sequence length="167" mass="19073">MSSSVAKDLEKKIVAWLDAHGNKIELNIKEGELKQCTPTMFTCSTPQTFISISFKHPILKDKVNLEELQRNFSFIALNQLSLPDLDVPSNWEVQPQTSMSSFDEGVTIEAYENGRLRVTIVTQFFAIDGQQEQRNPIMDKQADEGTYFQVRRDIKGTIKLDMPLVFE</sequence>
<organism evidence="1 3">
    <name type="scientific">Rotaria sordida</name>
    <dbReference type="NCBI Taxonomy" id="392033"/>
    <lineage>
        <taxon>Eukaryota</taxon>
        <taxon>Metazoa</taxon>
        <taxon>Spiralia</taxon>
        <taxon>Gnathifera</taxon>
        <taxon>Rotifera</taxon>
        <taxon>Eurotatoria</taxon>
        <taxon>Bdelloidea</taxon>
        <taxon>Philodinida</taxon>
        <taxon>Philodinidae</taxon>
        <taxon>Rotaria</taxon>
    </lineage>
</organism>
<evidence type="ECO:0000313" key="1">
    <source>
        <dbReference type="EMBL" id="CAF0890914.1"/>
    </source>
</evidence>
<proteinExistence type="predicted"/>